<comment type="caution">
    <text evidence="2">The sequence shown here is derived from an EMBL/GenBank/DDBJ whole genome shotgun (WGS) entry which is preliminary data.</text>
</comment>
<accession>A0ABQ3RB13</accession>
<protein>
    <submittedName>
        <fullName evidence="2">Uncharacterized protein</fullName>
    </submittedName>
</protein>
<organism evidence="2 3">
    <name type="scientific">Streptomyces rubradiris</name>
    <name type="common">Streptomyces achromogenes subsp. rubradiris</name>
    <dbReference type="NCBI Taxonomy" id="285531"/>
    <lineage>
        <taxon>Bacteria</taxon>
        <taxon>Bacillati</taxon>
        <taxon>Actinomycetota</taxon>
        <taxon>Actinomycetes</taxon>
        <taxon>Kitasatosporales</taxon>
        <taxon>Streptomycetaceae</taxon>
        <taxon>Streptomyces</taxon>
    </lineage>
</organism>
<proteinExistence type="predicted"/>
<name>A0ABQ3RB13_STRRR</name>
<evidence type="ECO:0000313" key="3">
    <source>
        <dbReference type="Proteomes" id="UP000646738"/>
    </source>
</evidence>
<dbReference type="Proteomes" id="UP000646738">
    <property type="component" value="Unassembled WGS sequence"/>
</dbReference>
<feature type="compositionally biased region" description="Pro residues" evidence="1">
    <location>
        <begin position="63"/>
        <end position="73"/>
    </location>
</feature>
<sequence>MSTHPADHPADLDVVRESYDRVADNYAHMVVTTGVGDIRRHPWLKASIDAFAAASIRSAASASPPPPTSPSVKPPSAACSGGGRCSTSPVMCFPGYSPCSHAR</sequence>
<feature type="region of interest" description="Disordered" evidence="1">
    <location>
        <begin position="57"/>
        <end position="86"/>
    </location>
</feature>
<keyword evidence="3" id="KW-1185">Reference proteome</keyword>
<dbReference type="EMBL" id="BNEA01000015">
    <property type="protein sequence ID" value="GHI53033.1"/>
    <property type="molecule type" value="Genomic_DNA"/>
</dbReference>
<evidence type="ECO:0000313" key="2">
    <source>
        <dbReference type="EMBL" id="GHI53033.1"/>
    </source>
</evidence>
<gene>
    <name evidence="2" type="ORF">Srubr_28790</name>
</gene>
<evidence type="ECO:0000256" key="1">
    <source>
        <dbReference type="SAM" id="MobiDB-lite"/>
    </source>
</evidence>
<reference evidence="3" key="1">
    <citation type="submission" date="2023-07" db="EMBL/GenBank/DDBJ databases">
        <title>Whole genome shotgun sequence of Streptomyces achromogenes subsp. rubradiris NBRC 14000.</title>
        <authorList>
            <person name="Komaki H."/>
            <person name="Tamura T."/>
        </authorList>
    </citation>
    <scope>NUCLEOTIDE SEQUENCE [LARGE SCALE GENOMIC DNA]</scope>
    <source>
        <strain evidence="3">NBRC 14000</strain>
    </source>
</reference>